<dbReference type="Pfam" id="PF00990">
    <property type="entry name" value="GGDEF"/>
    <property type="match status" value="1"/>
</dbReference>
<dbReference type="SMART" id="SM00267">
    <property type="entry name" value="GGDEF"/>
    <property type="match status" value="1"/>
</dbReference>
<name>E3IWY9_PSEI1</name>
<dbReference type="Pfam" id="PF00563">
    <property type="entry name" value="EAL"/>
    <property type="match status" value="1"/>
</dbReference>
<dbReference type="AlphaFoldDB" id="E3IWY9"/>
<accession>E3IWY9</accession>
<dbReference type="SUPFAM" id="SSF55073">
    <property type="entry name" value="Nucleotide cyclase"/>
    <property type="match status" value="1"/>
</dbReference>
<sequence>MCSQGGTQERAGLVAGLLQDVSELTEAHHRLQLLLDNAPVGLALFDEDGQVLASGGSVPAATTAALAVAKRSSAFVALRRQPDALALLRQALDGTRGHDVLSIAGRWHFADLIPVSDGSGRPRVVGVVADVNDLHTAMAELRTQTDRQTAMADLAQRVLEISDEQALWDLGVRTLAEQLDADEVTIVPLRAAAAGPPDPAQAADGPDHPFGQAPPGARAPGRPRDDAQDLRAMLWRTDAAGRVPARPCPDEGWLPREMRVSAGRVDAPTGTVVVRRGRGLAADEQAFVRSAAALLGAASIRIRMEEAARHASLHDALTGLPNRDALLRRLRRDLRRERADGCRVGVLFIDLDGFKAVNDTLGHQAGDELLRTIGHRLAHGVRPGDVVGRLSGDEFAVLCEGVRDVDDLAVIAERVRHCLSRPVELRHAVSVGGSVGLAVSGPDLDDAEDLLNAADMAMYEAKRLGRGGSAAFDGRIRASLATRLRDTSDLRRALSGDALILLYAPVAARDGTIVGAEALPCWPRADDGLVGLDAIGPIAAEAGLTVDLDHWLVHAVGRMAGPARAGGPLGQRPPRLYLRISERGAADPDLRHALAALAARADPGAAIPHVLLPDQFIEHDRGRAGEAVAELVDAGAAVWFDFTENGPVRAASRHTLPSAVAGIRLGDRQVRDADSDVRVEAILAGIVRFAHGMRLEVAANEVNRPAELAAVRAVGCDVVEGAAVGPPAPDPPW</sequence>
<dbReference type="PANTHER" id="PTHR44757">
    <property type="entry name" value="DIGUANYLATE CYCLASE DGCP"/>
    <property type="match status" value="1"/>
</dbReference>
<dbReference type="InterPro" id="IPR052155">
    <property type="entry name" value="Biofilm_reg_signaling"/>
</dbReference>
<dbReference type="Proteomes" id="UP000002484">
    <property type="component" value="Chromosome"/>
</dbReference>
<dbReference type="PROSITE" id="PS50887">
    <property type="entry name" value="GGDEF"/>
    <property type="match status" value="1"/>
</dbReference>
<dbReference type="Gene3D" id="3.30.70.270">
    <property type="match status" value="1"/>
</dbReference>
<feature type="domain" description="GGDEF" evidence="3">
    <location>
        <begin position="342"/>
        <end position="474"/>
    </location>
</feature>
<evidence type="ECO:0000256" key="1">
    <source>
        <dbReference type="SAM" id="MobiDB-lite"/>
    </source>
</evidence>
<dbReference type="KEGG" id="fri:FraEuI1c_4620"/>
<dbReference type="InterPro" id="IPR000160">
    <property type="entry name" value="GGDEF_dom"/>
</dbReference>
<feature type="region of interest" description="Disordered" evidence="1">
    <location>
        <begin position="193"/>
        <end position="226"/>
    </location>
</feature>
<dbReference type="NCBIfam" id="TIGR00254">
    <property type="entry name" value="GGDEF"/>
    <property type="match status" value="1"/>
</dbReference>
<dbReference type="STRING" id="298654.FraEuI1c_4620"/>
<dbReference type="SUPFAM" id="SSF55785">
    <property type="entry name" value="PYP-like sensor domain (PAS domain)"/>
    <property type="match status" value="1"/>
</dbReference>
<dbReference type="HOGENOM" id="CLU_000445_70_20_11"/>
<protein>
    <submittedName>
        <fullName evidence="4">Diguanylate cyclase/phosphodiesterase</fullName>
    </submittedName>
</protein>
<dbReference type="InterPro" id="IPR035965">
    <property type="entry name" value="PAS-like_dom_sf"/>
</dbReference>
<evidence type="ECO:0000313" key="4">
    <source>
        <dbReference type="EMBL" id="ADP82613.1"/>
    </source>
</evidence>
<feature type="compositionally biased region" description="Low complexity" evidence="1">
    <location>
        <begin position="211"/>
        <end position="220"/>
    </location>
</feature>
<evidence type="ECO:0000259" key="3">
    <source>
        <dbReference type="PROSITE" id="PS50887"/>
    </source>
</evidence>
<reference evidence="4 5" key="1">
    <citation type="submission" date="2010-10" db="EMBL/GenBank/DDBJ databases">
        <title>Complete sequence of Frankia sp. EuI1c.</title>
        <authorList>
            <consortium name="US DOE Joint Genome Institute"/>
            <person name="Lucas S."/>
            <person name="Copeland A."/>
            <person name="Lapidus A."/>
            <person name="Cheng J.-F."/>
            <person name="Bruce D."/>
            <person name="Goodwin L."/>
            <person name="Pitluck S."/>
            <person name="Chertkov O."/>
            <person name="Detter J.C."/>
            <person name="Han C."/>
            <person name="Tapia R."/>
            <person name="Land M."/>
            <person name="Hauser L."/>
            <person name="Jeffries C."/>
            <person name="Kyrpides N."/>
            <person name="Ivanova N."/>
            <person name="Mikhailova N."/>
            <person name="Beauchemin N."/>
            <person name="Sen A."/>
            <person name="Sur S.A."/>
            <person name="Gtari M."/>
            <person name="Wall L."/>
            <person name="Tisa L."/>
            <person name="Woyke T."/>
        </authorList>
    </citation>
    <scope>NUCLEOTIDE SEQUENCE [LARGE SCALE GENOMIC DNA]</scope>
    <source>
        <strain evidence="5">DSM 45817 / CECT 9037 / EuI1c</strain>
    </source>
</reference>
<evidence type="ECO:0000259" key="2">
    <source>
        <dbReference type="PROSITE" id="PS50883"/>
    </source>
</evidence>
<dbReference type="PANTHER" id="PTHR44757:SF2">
    <property type="entry name" value="BIOFILM ARCHITECTURE MAINTENANCE PROTEIN MBAA"/>
    <property type="match status" value="1"/>
</dbReference>
<dbReference type="InterPro" id="IPR001633">
    <property type="entry name" value="EAL_dom"/>
</dbReference>
<dbReference type="SUPFAM" id="SSF141868">
    <property type="entry name" value="EAL domain-like"/>
    <property type="match status" value="1"/>
</dbReference>
<dbReference type="RefSeq" id="WP_013425731.1">
    <property type="nucleotide sequence ID" value="NC_014666.1"/>
</dbReference>
<evidence type="ECO:0000313" key="5">
    <source>
        <dbReference type="Proteomes" id="UP000002484"/>
    </source>
</evidence>
<dbReference type="InterPro" id="IPR029787">
    <property type="entry name" value="Nucleotide_cyclase"/>
</dbReference>
<dbReference type="Gene3D" id="3.20.20.450">
    <property type="entry name" value="EAL domain"/>
    <property type="match status" value="1"/>
</dbReference>
<dbReference type="eggNOG" id="COG5001">
    <property type="taxonomic scope" value="Bacteria"/>
</dbReference>
<dbReference type="PROSITE" id="PS50883">
    <property type="entry name" value="EAL"/>
    <property type="match status" value="1"/>
</dbReference>
<organism evidence="4 5">
    <name type="scientific">Pseudofrankia inefficax (strain DSM 45817 / CECT 9037 / DDB 130130 / EuI1c)</name>
    <name type="common">Frankia inefficax</name>
    <dbReference type="NCBI Taxonomy" id="298654"/>
    <lineage>
        <taxon>Bacteria</taxon>
        <taxon>Bacillati</taxon>
        <taxon>Actinomycetota</taxon>
        <taxon>Actinomycetes</taxon>
        <taxon>Frankiales</taxon>
        <taxon>Frankiaceae</taxon>
        <taxon>Pseudofrankia</taxon>
    </lineage>
</organism>
<proteinExistence type="predicted"/>
<gene>
    <name evidence="4" type="ordered locus">FraEuI1c_4620</name>
</gene>
<dbReference type="EMBL" id="CP002299">
    <property type="protein sequence ID" value="ADP82613.1"/>
    <property type="molecule type" value="Genomic_DNA"/>
</dbReference>
<dbReference type="InParanoid" id="E3IWY9"/>
<feature type="domain" description="EAL" evidence="2">
    <location>
        <begin position="483"/>
        <end position="733"/>
    </location>
</feature>
<feature type="compositionally biased region" description="Low complexity" evidence="1">
    <location>
        <begin position="193"/>
        <end position="204"/>
    </location>
</feature>
<dbReference type="SMART" id="SM00052">
    <property type="entry name" value="EAL"/>
    <property type="match status" value="1"/>
</dbReference>
<dbReference type="InterPro" id="IPR043128">
    <property type="entry name" value="Rev_trsase/Diguanyl_cyclase"/>
</dbReference>
<keyword evidence="5" id="KW-1185">Reference proteome</keyword>
<dbReference type="InterPro" id="IPR035919">
    <property type="entry name" value="EAL_sf"/>
</dbReference>
<dbReference type="OrthoDB" id="3291786at2"/>
<dbReference type="Gene3D" id="3.30.450.20">
    <property type="entry name" value="PAS domain"/>
    <property type="match status" value="1"/>
</dbReference>
<dbReference type="CDD" id="cd01949">
    <property type="entry name" value="GGDEF"/>
    <property type="match status" value="1"/>
</dbReference>